<accession>A0A853JAX7</accession>
<dbReference type="PANTHER" id="PTHR41913">
    <property type="entry name" value="DUF1684 DOMAIN-CONTAINING PROTEIN"/>
    <property type="match status" value="1"/>
</dbReference>
<dbReference type="Proteomes" id="UP000578091">
    <property type="component" value="Unassembled WGS sequence"/>
</dbReference>
<name>A0A853JAX7_9GAMM</name>
<keyword evidence="2" id="KW-1185">Reference proteome</keyword>
<evidence type="ECO:0000313" key="2">
    <source>
        <dbReference type="Proteomes" id="UP000578091"/>
    </source>
</evidence>
<comment type="caution">
    <text evidence="1">The sequence shown here is derived from an EMBL/GenBank/DDBJ whole genome shotgun (WGS) entry which is preliminary data.</text>
</comment>
<dbReference type="InterPro" id="IPR012467">
    <property type="entry name" value="DUF1684"/>
</dbReference>
<dbReference type="PANTHER" id="PTHR41913:SF1">
    <property type="entry name" value="DUF1684 DOMAIN-CONTAINING PROTEIN"/>
    <property type="match status" value="1"/>
</dbReference>
<evidence type="ECO:0000313" key="1">
    <source>
        <dbReference type="EMBL" id="NZA25894.1"/>
    </source>
</evidence>
<dbReference type="RefSeq" id="WP_180677696.1">
    <property type="nucleotide sequence ID" value="NZ_JACCKA010000042.1"/>
</dbReference>
<sequence>MGMNGKSVWMTVALAALVAGCGRSPQSPEDAAAMAGAGTSVETEDVAAVPGADPAFVREQEAWREQRRERLLAPDGWTGLVGLHWIELKAHYIGSASGLRLAKGPPRIGLLQQEGRRLYFTPEKDVELTLDGEPLTSRAELHDDRSETPSTLGFDEGKGEITVIARGGRRALRVRHDEAEGRTGFTGLDYWPMDPDWRVQGRFVEHPPGRTIEIANIIGIVEAQPNPGVVEFERDGQQYRLEALEDEDGGLFLVLADRTNGQGSYGAGRYLDADAPDAQGNVTLDFNRTYNPPCAFTAYATCPLPPEANRLDLRITAGEKAYAGPVI</sequence>
<dbReference type="AlphaFoldDB" id="A0A853JAX7"/>
<dbReference type="PROSITE" id="PS51257">
    <property type="entry name" value="PROKAR_LIPOPROTEIN"/>
    <property type="match status" value="1"/>
</dbReference>
<protein>
    <submittedName>
        <fullName evidence="1">DUF1684 domain-containing protein</fullName>
    </submittedName>
</protein>
<proteinExistence type="predicted"/>
<dbReference type="Pfam" id="PF07920">
    <property type="entry name" value="DUF1684"/>
    <property type="match status" value="1"/>
</dbReference>
<organism evidence="1 2">
    <name type="scientific">Luteimonas salinisoli</name>
    <dbReference type="NCBI Taxonomy" id="2752307"/>
    <lineage>
        <taxon>Bacteria</taxon>
        <taxon>Pseudomonadati</taxon>
        <taxon>Pseudomonadota</taxon>
        <taxon>Gammaproteobacteria</taxon>
        <taxon>Lysobacterales</taxon>
        <taxon>Lysobacteraceae</taxon>
        <taxon>Luteimonas</taxon>
    </lineage>
</organism>
<reference evidence="1 2" key="1">
    <citation type="submission" date="2020-07" db="EMBL/GenBank/DDBJ databases">
        <title>Luteimonas sp. SJ-92.</title>
        <authorList>
            <person name="Huang X.-X."/>
            <person name="Xu L."/>
            <person name="Sun J.-Q."/>
        </authorList>
    </citation>
    <scope>NUCLEOTIDE SEQUENCE [LARGE SCALE GENOMIC DNA]</scope>
    <source>
        <strain evidence="1 2">SJ-92</strain>
    </source>
</reference>
<dbReference type="EMBL" id="JACCKA010000042">
    <property type="protein sequence ID" value="NZA25894.1"/>
    <property type="molecule type" value="Genomic_DNA"/>
</dbReference>
<gene>
    <name evidence="1" type="ORF">H0E84_05815</name>
</gene>